<reference evidence="1" key="1">
    <citation type="submission" date="2022-08" db="EMBL/GenBank/DDBJ databases">
        <authorList>
            <person name="Gutierrez-Valencia J."/>
        </authorList>
    </citation>
    <scope>NUCLEOTIDE SEQUENCE</scope>
</reference>
<name>A0AAV0J315_9ROSI</name>
<evidence type="ECO:0000313" key="2">
    <source>
        <dbReference type="Proteomes" id="UP001154282"/>
    </source>
</evidence>
<sequence>MLIKFYTSGGGSAIAIAVEIEICPPTCSCTLLDQLSRSSVAQHELLLAHLQQPSSQNLCRPETLCQL</sequence>
<dbReference type="AlphaFoldDB" id="A0AAV0J315"/>
<comment type="caution">
    <text evidence="1">The sequence shown here is derived from an EMBL/GenBank/DDBJ whole genome shotgun (WGS) entry which is preliminary data.</text>
</comment>
<gene>
    <name evidence="1" type="ORF">LITE_LOCUS12287</name>
</gene>
<protein>
    <submittedName>
        <fullName evidence="1">Uncharacterized protein</fullName>
    </submittedName>
</protein>
<dbReference type="Proteomes" id="UP001154282">
    <property type="component" value="Unassembled WGS sequence"/>
</dbReference>
<accession>A0AAV0J315</accession>
<dbReference type="EMBL" id="CAMGYJ010000004">
    <property type="protein sequence ID" value="CAI0404012.1"/>
    <property type="molecule type" value="Genomic_DNA"/>
</dbReference>
<evidence type="ECO:0000313" key="1">
    <source>
        <dbReference type="EMBL" id="CAI0404012.1"/>
    </source>
</evidence>
<organism evidence="1 2">
    <name type="scientific">Linum tenue</name>
    <dbReference type="NCBI Taxonomy" id="586396"/>
    <lineage>
        <taxon>Eukaryota</taxon>
        <taxon>Viridiplantae</taxon>
        <taxon>Streptophyta</taxon>
        <taxon>Embryophyta</taxon>
        <taxon>Tracheophyta</taxon>
        <taxon>Spermatophyta</taxon>
        <taxon>Magnoliopsida</taxon>
        <taxon>eudicotyledons</taxon>
        <taxon>Gunneridae</taxon>
        <taxon>Pentapetalae</taxon>
        <taxon>rosids</taxon>
        <taxon>fabids</taxon>
        <taxon>Malpighiales</taxon>
        <taxon>Linaceae</taxon>
        <taxon>Linum</taxon>
    </lineage>
</organism>
<proteinExistence type="predicted"/>
<keyword evidence="2" id="KW-1185">Reference proteome</keyword>